<feature type="region of interest" description="Disordered" evidence="1">
    <location>
        <begin position="269"/>
        <end position="324"/>
    </location>
</feature>
<evidence type="ECO:0000256" key="1">
    <source>
        <dbReference type="SAM" id="MobiDB-lite"/>
    </source>
</evidence>
<reference evidence="2 3" key="1">
    <citation type="journal article" date="2014" name="BMC Genomics">
        <title>Comparative genome sequencing reveals chemotype-specific gene clusters in the toxigenic black mold Stachybotrys.</title>
        <authorList>
            <person name="Semeiks J."/>
            <person name="Borek D."/>
            <person name="Otwinowski Z."/>
            <person name="Grishin N.V."/>
        </authorList>
    </citation>
    <scope>NUCLEOTIDE SEQUENCE [LARGE SCALE GENOMIC DNA]</scope>
    <source>
        <strain evidence="3">CBS 109288 / IBT 7711</strain>
    </source>
</reference>
<evidence type="ECO:0000313" key="2">
    <source>
        <dbReference type="EMBL" id="KEY74993.1"/>
    </source>
</evidence>
<dbReference type="EMBL" id="KL647405">
    <property type="protein sequence ID" value="KEY74993.1"/>
    <property type="molecule type" value="Genomic_DNA"/>
</dbReference>
<accession>A0A084BBR4</accession>
<feature type="region of interest" description="Disordered" evidence="1">
    <location>
        <begin position="379"/>
        <end position="463"/>
    </location>
</feature>
<organism evidence="2 3">
    <name type="scientific">Stachybotrys chartarum (strain CBS 109288 / IBT 7711)</name>
    <name type="common">Toxic black mold</name>
    <name type="synonym">Stilbospora chartarum</name>
    <dbReference type="NCBI Taxonomy" id="1280523"/>
    <lineage>
        <taxon>Eukaryota</taxon>
        <taxon>Fungi</taxon>
        <taxon>Dikarya</taxon>
        <taxon>Ascomycota</taxon>
        <taxon>Pezizomycotina</taxon>
        <taxon>Sordariomycetes</taxon>
        <taxon>Hypocreomycetidae</taxon>
        <taxon>Hypocreales</taxon>
        <taxon>Stachybotryaceae</taxon>
        <taxon>Stachybotrys</taxon>
    </lineage>
</organism>
<feature type="compositionally biased region" description="Basic and acidic residues" evidence="1">
    <location>
        <begin position="293"/>
        <end position="303"/>
    </location>
</feature>
<sequence>MPAISPEAEEQLTQKWNKSKEKTAIDQIDTTAHSDFVTLWRVCVQTFQCAPFELVSPRFDLYAANDGSAMWSEAFCQLLAKIVLHPFWFGQRKVLAFFIGFAVACRRDTRDALRPILHNEGCGALRELEAELVSSDDRAKKVHDIHLDIRERRRDSDRPSPFSDVLEFLGIWCQSQRYGSYYTKGVTLQDLRNIENTLKYYRNEGSVVRIMSPSATLETYLHCVPSRAGPADDEIRSLSVSAWQRELRLEFLDTQARLMLATRMDEQPAKTSYSTASAPRSHQPSQASVVQIHEPREVDEHPLRTASPTEKQDEDHRAAANRPFLYGPVRKNRLRRSPFTGIGDLGQMHPDRIRGFFPNYPAKLQRKSRARTWRRFNRAGQHAQTPTVSGAREPAAQSPQQGYTNHGNNETSPNQNPKPGSPNPRVDPSNGRSHRPLNPTMGSSVGGQHPPSRRDNSNAQDSHRDAAMQGIIEFLRIEKAKPQGLQAMSRPGEHSQAILQRFVSDTTLLRGDISPKREPHE</sequence>
<protein>
    <submittedName>
        <fullName evidence="2">Uncharacterized protein</fullName>
    </submittedName>
</protein>
<feature type="compositionally biased region" description="Basic and acidic residues" evidence="1">
    <location>
        <begin position="452"/>
        <end position="463"/>
    </location>
</feature>
<gene>
    <name evidence="2" type="ORF">S7711_01336</name>
</gene>
<dbReference type="AlphaFoldDB" id="A0A084BBR4"/>
<evidence type="ECO:0000313" key="3">
    <source>
        <dbReference type="Proteomes" id="UP000028045"/>
    </source>
</evidence>
<feature type="compositionally biased region" description="Polar residues" evidence="1">
    <location>
        <begin position="269"/>
        <end position="289"/>
    </location>
</feature>
<keyword evidence="3" id="KW-1185">Reference proteome</keyword>
<proteinExistence type="predicted"/>
<feature type="compositionally biased region" description="Polar residues" evidence="1">
    <location>
        <begin position="397"/>
        <end position="418"/>
    </location>
</feature>
<dbReference type="Proteomes" id="UP000028045">
    <property type="component" value="Unassembled WGS sequence"/>
</dbReference>
<dbReference type="HOGENOM" id="CLU_522934_0_0_1"/>
<name>A0A084BBR4_STACB</name>